<keyword evidence="1" id="KW-0812">Transmembrane</keyword>
<dbReference type="AlphaFoldDB" id="A0A1X2IBC9"/>
<keyword evidence="3" id="KW-1185">Reference proteome</keyword>
<proteinExistence type="predicted"/>
<comment type="caution">
    <text evidence="2">The sequence shown here is derived from an EMBL/GenBank/DDBJ whole genome shotgun (WGS) entry which is preliminary data.</text>
</comment>
<reference evidence="2 3" key="1">
    <citation type="submission" date="2016-07" db="EMBL/GenBank/DDBJ databases">
        <title>Pervasive Adenine N6-methylation of Active Genes in Fungi.</title>
        <authorList>
            <consortium name="DOE Joint Genome Institute"/>
            <person name="Mondo S.J."/>
            <person name="Dannebaum R.O."/>
            <person name="Kuo R.C."/>
            <person name="Labutti K."/>
            <person name="Haridas S."/>
            <person name="Kuo A."/>
            <person name="Salamov A."/>
            <person name="Ahrendt S.R."/>
            <person name="Lipzen A."/>
            <person name="Sullivan W."/>
            <person name="Andreopoulos W.B."/>
            <person name="Clum A."/>
            <person name="Lindquist E."/>
            <person name="Daum C."/>
            <person name="Ramamoorthy G.K."/>
            <person name="Gryganskyi A."/>
            <person name="Culley D."/>
            <person name="Magnuson J.K."/>
            <person name="James T.Y."/>
            <person name="O'Malley M.A."/>
            <person name="Stajich J.E."/>
            <person name="Spatafora J.W."/>
            <person name="Visel A."/>
            <person name="Grigoriev I.V."/>
        </authorList>
    </citation>
    <scope>NUCLEOTIDE SEQUENCE [LARGE SCALE GENOMIC DNA]</scope>
    <source>
        <strain evidence="2 3">NRRL 1336</strain>
    </source>
</reference>
<sequence length="54" mass="6321">MSITSFPPLPPLFIIMKVPRFVAIHFCHSLSPLFSYCICLNIYIYIYVCLYESD</sequence>
<evidence type="ECO:0000313" key="2">
    <source>
        <dbReference type="EMBL" id="ORZ13243.1"/>
    </source>
</evidence>
<protein>
    <submittedName>
        <fullName evidence="2">Uncharacterized protein</fullName>
    </submittedName>
</protein>
<evidence type="ECO:0000256" key="1">
    <source>
        <dbReference type="SAM" id="Phobius"/>
    </source>
</evidence>
<dbReference type="EMBL" id="MCGE01000017">
    <property type="protein sequence ID" value="ORZ13243.1"/>
    <property type="molecule type" value="Genomic_DNA"/>
</dbReference>
<accession>A0A1X2IBC9</accession>
<keyword evidence="1" id="KW-1133">Transmembrane helix</keyword>
<keyword evidence="1" id="KW-0472">Membrane</keyword>
<gene>
    <name evidence="2" type="ORF">BCR42DRAFT_419484</name>
</gene>
<name>A0A1X2IBC9_9FUNG</name>
<dbReference type="Proteomes" id="UP000193560">
    <property type="component" value="Unassembled WGS sequence"/>
</dbReference>
<organism evidence="2 3">
    <name type="scientific">Absidia repens</name>
    <dbReference type="NCBI Taxonomy" id="90262"/>
    <lineage>
        <taxon>Eukaryota</taxon>
        <taxon>Fungi</taxon>
        <taxon>Fungi incertae sedis</taxon>
        <taxon>Mucoromycota</taxon>
        <taxon>Mucoromycotina</taxon>
        <taxon>Mucoromycetes</taxon>
        <taxon>Mucorales</taxon>
        <taxon>Cunninghamellaceae</taxon>
        <taxon>Absidia</taxon>
    </lineage>
</organism>
<evidence type="ECO:0000313" key="3">
    <source>
        <dbReference type="Proteomes" id="UP000193560"/>
    </source>
</evidence>
<feature type="transmembrane region" description="Helical" evidence="1">
    <location>
        <begin position="21"/>
        <end position="48"/>
    </location>
</feature>